<dbReference type="EC" id="2.7.1.24" evidence="5 6"/>
<sequence>MLRVGLTGGIGAGKSTVARRLEELGAVVTDADAVAREVMEPGEPTLAAVAERFGAHLLRADGTLDRAALAAVVFPDPAALADLDAITGPAIAQRVAARRAQVPADRVSVFDMPLLVERRLWVHEHLTLVVDAPVGTRVRRLVEQRGLDEGDARHRIAAQADDRQRRAAADLWVDNGGDPDATREQVDALWRDRLAPYDDALRTGRRSRRPEHGPILHEPDPTWPAQAARLVARLHDALDPVVPGVRVDHIGSTSVPGLPAKDVLDLQVGVPDLALADTPVFRGAMDGRGFVRSEGNEVDHPHGPDPWWEKRFHGSVDPGRSANVHVRAVGSPGWTFALAFRDRLRADDAWRAEYAAVKARLAREATSTTAYVDAKEPWFEPAWHAVQDWVVATGWRPPPEPTGLT</sequence>
<keyword evidence="5" id="KW-0963">Cytoplasm</keyword>
<feature type="region of interest" description="Disordered" evidence="7">
    <location>
        <begin position="202"/>
        <end position="221"/>
    </location>
</feature>
<evidence type="ECO:0000256" key="2">
    <source>
        <dbReference type="ARBA" id="ARBA00011058"/>
    </source>
</evidence>
<dbReference type="InterPro" id="IPR001977">
    <property type="entry name" value="Depp_CoAkinase"/>
</dbReference>
<dbReference type="InterPro" id="IPR043519">
    <property type="entry name" value="NT_sf"/>
</dbReference>
<keyword evidence="4 5" id="KW-0067">ATP-binding</keyword>
<dbReference type="PANTHER" id="PTHR34822:SF1">
    <property type="entry name" value="GRPB FAMILY PROTEIN"/>
    <property type="match status" value="1"/>
</dbReference>
<dbReference type="GO" id="GO:0015937">
    <property type="term" value="P:coenzyme A biosynthetic process"/>
    <property type="evidence" value="ECO:0007669"/>
    <property type="project" value="UniProtKB-UniRule"/>
</dbReference>
<comment type="similarity">
    <text evidence="1">In the N-terminal section; belongs to the CoaE family.</text>
</comment>
<dbReference type="Gene3D" id="3.40.50.300">
    <property type="entry name" value="P-loop containing nucleotide triphosphate hydrolases"/>
    <property type="match status" value="1"/>
</dbReference>
<accession>A0A542E446</accession>
<dbReference type="GO" id="GO:0005737">
    <property type="term" value="C:cytoplasm"/>
    <property type="evidence" value="ECO:0007669"/>
    <property type="project" value="UniProtKB-SubCell"/>
</dbReference>
<dbReference type="Gene3D" id="3.30.460.10">
    <property type="entry name" value="Beta Polymerase, domain 2"/>
    <property type="match status" value="1"/>
</dbReference>
<organism evidence="8 9">
    <name type="scientific">Lapillicoccus jejuensis</name>
    <dbReference type="NCBI Taxonomy" id="402171"/>
    <lineage>
        <taxon>Bacteria</taxon>
        <taxon>Bacillati</taxon>
        <taxon>Actinomycetota</taxon>
        <taxon>Actinomycetes</taxon>
        <taxon>Micrococcales</taxon>
        <taxon>Intrasporangiaceae</taxon>
        <taxon>Lapillicoccus</taxon>
    </lineage>
</organism>
<reference evidence="8 9" key="1">
    <citation type="submission" date="2019-06" db="EMBL/GenBank/DDBJ databases">
        <title>Sequencing the genomes of 1000 actinobacteria strains.</title>
        <authorList>
            <person name="Klenk H.-P."/>
        </authorList>
    </citation>
    <scope>NUCLEOTIDE SEQUENCE [LARGE SCALE GENOMIC DNA]</scope>
    <source>
        <strain evidence="8 9">DSM 18607</strain>
    </source>
</reference>
<comment type="similarity">
    <text evidence="2">In the C-terminal section; belongs to the UPF0157 (GrpB) family.</text>
</comment>
<comment type="caution">
    <text evidence="8">The sequence shown here is derived from an EMBL/GenBank/DDBJ whole genome shotgun (WGS) entry which is preliminary data.</text>
</comment>
<dbReference type="EMBL" id="VFMN01000001">
    <property type="protein sequence ID" value="TQJ10085.1"/>
    <property type="molecule type" value="Genomic_DNA"/>
</dbReference>
<dbReference type="NCBIfam" id="TIGR00152">
    <property type="entry name" value="dephospho-CoA kinase"/>
    <property type="match status" value="1"/>
</dbReference>
<evidence type="ECO:0000256" key="1">
    <source>
        <dbReference type="ARBA" id="ARBA00008826"/>
    </source>
</evidence>
<dbReference type="GO" id="GO:0005524">
    <property type="term" value="F:ATP binding"/>
    <property type="evidence" value="ECO:0007669"/>
    <property type="project" value="UniProtKB-UniRule"/>
</dbReference>
<dbReference type="InterPro" id="IPR007344">
    <property type="entry name" value="GrpB/CoaE"/>
</dbReference>
<dbReference type="InterPro" id="IPR027417">
    <property type="entry name" value="P-loop_NTPase"/>
</dbReference>
<protein>
    <recommendedName>
        <fullName evidence="5 6">Dephospho-CoA kinase</fullName>
        <ecNumber evidence="5 6">2.7.1.24</ecNumber>
    </recommendedName>
    <alternativeName>
        <fullName evidence="5">Dephosphocoenzyme A kinase</fullName>
    </alternativeName>
</protein>
<dbReference type="PROSITE" id="PS51219">
    <property type="entry name" value="DPCK"/>
    <property type="match status" value="1"/>
</dbReference>
<evidence type="ECO:0000256" key="7">
    <source>
        <dbReference type="SAM" id="MobiDB-lite"/>
    </source>
</evidence>
<dbReference type="PANTHER" id="PTHR34822">
    <property type="entry name" value="GRPB DOMAIN PROTEIN (AFU_ORTHOLOGUE AFUA_1G01530)"/>
    <property type="match status" value="1"/>
</dbReference>
<keyword evidence="9" id="KW-1185">Reference proteome</keyword>
<proteinExistence type="inferred from homology"/>
<dbReference type="Pfam" id="PF01121">
    <property type="entry name" value="CoaE"/>
    <property type="match status" value="1"/>
</dbReference>
<evidence type="ECO:0000256" key="3">
    <source>
        <dbReference type="ARBA" id="ARBA00022741"/>
    </source>
</evidence>
<evidence type="ECO:0000256" key="5">
    <source>
        <dbReference type="HAMAP-Rule" id="MF_00376"/>
    </source>
</evidence>
<dbReference type="SUPFAM" id="SSF52540">
    <property type="entry name" value="P-loop containing nucleoside triphosphate hydrolases"/>
    <property type="match status" value="1"/>
</dbReference>
<evidence type="ECO:0000256" key="6">
    <source>
        <dbReference type="NCBIfam" id="TIGR00152"/>
    </source>
</evidence>
<gene>
    <name evidence="5" type="primary">coaE</name>
    <name evidence="8" type="ORF">FB458_3204</name>
</gene>
<dbReference type="CDD" id="cd02022">
    <property type="entry name" value="DPCK"/>
    <property type="match status" value="1"/>
</dbReference>
<keyword evidence="5 8" id="KW-0418">Kinase</keyword>
<dbReference type="Pfam" id="PF04229">
    <property type="entry name" value="GrpB"/>
    <property type="match status" value="1"/>
</dbReference>
<keyword evidence="5" id="KW-0808">Transferase</keyword>
<comment type="subcellular location">
    <subcellularLocation>
        <location evidence="5">Cytoplasm</location>
    </subcellularLocation>
</comment>
<comment type="function">
    <text evidence="5">Catalyzes the phosphorylation of the 3'-hydroxyl group of dephosphocoenzyme A to form coenzyme A.</text>
</comment>
<dbReference type="RefSeq" id="WP_141849356.1">
    <property type="nucleotide sequence ID" value="NZ_BAAAPR010000001.1"/>
</dbReference>
<dbReference type="Proteomes" id="UP000317893">
    <property type="component" value="Unassembled WGS sequence"/>
</dbReference>
<comment type="pathway">
    <text evidence="5">Cofactor biosynthesis; coenzyme A biosynthesis; CoA from (R)-pantothenate: step 5/5.</text>
</comment>
<dbReference type="SUPFAM" id="SSF81301">
    <property type="entry name" value="Nucleotidyltransferase"/>
    <property type="match status" value="1"/>
</dbReference>
<dbReference type="AlphaFoldDB" id="A0A542E446"/>
<evidence type="ECO:0000313" key="9">
    <source>
        <dbReference type="Proteomes" id="UP000317893"/>
    </source>
</evidence>
<evidence type="ECO:0000313" key="8">
    <source>
        <dbReference type="EMBL" id="TQJ10085.1"/>
    </source>
</evidence>
<dbReference type="GO" id="GO:0004140">
    <property type="term" value="F:dephospho-CoA kinase activity"/>
    <property type="evidence" value="ECO:0007669"/>
    <property type="project" value="UniProtKB-UniRule"/>
</dbReference>
<name>A0A542E446_9MICO</name>
<dbReference type="OrthoDB" id="9812943at2"/>
<feature type="compositionally biased region" description="Basic and acidic residues" evidence="7">
    <location>
        <begin position="210"/>
        <end position="220"/>
    </location>
</feature>
<evidence type="ECO:0000256" key="4">
    <source>
        <dbReference type="ARBA" id="ARBA00022840"/>
    </source>
</evidence>
<feature type="binding site" evidence="5">
    <location>
        <begin position="11"/>
        <end position="16"/>
    </location>
    <ligand>
        <name>ATP</name>
        <dbReference type="ChEBI" id="CHEBI:30616"/>
    </ligand>
</feature>
<dbReference type="NCBIfam" id="NF002879">
    <property type="entry name" value="PRK03333.1"/>
    <property type="match status" value="1"/>
</dbReference>
<comment type="catalytic activity">
    <reaction evidence="5">
        <text>3'-dephospho-CoA + ATP = ADP + CoA + H(+)</text>
        <dbReference type="Rhea" id="RHEA:18245"/>
        <dbReference type="ChEBI" id="CHEBI:15378"/>
        <dbReference type="ChEBI" id="CHEBI:30616"/>
        <dbReference type="ChEBI" id="CHEBI:57287"/>
        <dbReference type="ChEBI" id="CHEBI:57328"/>
        <dbReference type="ChEBI" id="CHEBI:456216"/>
        <dbReference type="EC" id="2.7.1.24"/>
    </reaction>
</comment>
<comment type="similarity">
    <text evidence="5">Belongs to the CoaE family.</text>
</comment>
<dbReference type="HAMAP" id="MF_00376">
    <property type="entry name" value="Dephospho_CoA_kinase"/>
    <property type="match status" value="1"/>
</dbReference>
<keyword evidence="5" id="KW-0173">Coenzyme A biosynthesis</keyword>
<keyword evidence="3 5" id="KW-0547">Nucleotide-binding</keyword>
<dbReference type="UniPathway" id="UPA00241">
    <property type="reaction ID" value="UER00356"/>
</dbReference>